<name>A0A699W1H3_TANCI</name>
<evidence type="ECO:0000313" key="1">
    <source>
        <dbReference type="EMBL" id="GFD39598.1"/>
    </source>
</evidence>
<reference evidence="1" key="1">
    <citation type="journal article" date="2019" name="Sci. Rep.">
        <title>Draft genome of Tanacetum cinerariifolium, the natural source of mosquito coil.</title>
        <authorList>
            <person name="Yamashiro T."/>
            <person name="Shiraishi A."/>
            <person name="Satake H."/>
            <person name="Nakayama K."/>
        </authorList>
    </citation>
    <scope>NUCLEOTIDE SEQUENCE</scope>
</reference>
<gene>
    <name evidence="1" type="ORF">Tci_911567</name>
</gene>
<dbReference type="EMBL" id="BKCJ011518930">
    <property type="protein sequence ID" value="GFD39598.1"/>
    <property type="molecule type" value="Genomic_DNA"/>
</dbReference>
<protein>
    <submittedName>
        <fullName evidence="1">Uncharacterized protein</fullName>
    </submittedName>
</protein>
<accession>A0A699W1H3</accession>
<organism evidence="1">
    <name type="scientific">Tanacetum cinerariifolium</name>
    <name type="common">Dalmatian daisy</name>
    <name type="synonym">Chrysanthemum cinerariifolium</name>
    <dbReference type="NCBI Taxonomy" id="118510"/>
    <lineage>
        <taxon>Eukaryota</taxon>
        <taxon>Viridiplantae</taxon>
        <taxon>Streptophyta</taxon>
        <taxon>Embryophyta</taxon>
        <taxon>Tracheophyta</taxon>
        <taxon>Spermatophyta</taxon>
        <taxon>Magnoliopsida</taxon>
        <taxon>eudicotyledons</taxon>
        <taxon>Gunneridae</taxon>
        <taxon>Pentapetalae</taxon>
        <taxon>asterids</taxon>
        <taxon>campanulids</taxon>
        <taxon>Asterales</taxon>
        <taxon>Asteraceae</taxon>
        <taxon>Asteroideae</taxon>
        <taxon>Anthemideae</taxon>
        <taxon>Anthemidinae</taxon>
        <taxon>Tanacetum</taxon>
    </lineage>
</organism>
<proteinExistence type="predicted"/>
<sequence>MNERLGMLLIRKRRELAKQSRVKPMNKTQQRDFIQDIIKNQSASVYNQGWTMKQVLAGVTTAPSFAADVSVFAVSTTTADVSAAPTTTTSIAGGPSPS</sequence>
<feature type="non-terminal residue" evidence="1">
    <location>
        <position position="98"/>
    </location>
</feature>
<comment type="caution">
    <text evidence="1">The sequence shown here is derived from an EMBL/GenBank/DDBJ whole genome shotgun (WGS) entry which is preliminary data.</text>
</comment>
<dbReference type="AlphaFoldDB" id="A0A699W1H3"/>